<dbReference type="Pfam" id="PF13426">
    <property type="entry name" value="PAS_9"/>
    <property type="match status" value="1"/>
</dbReference>
<comment type="caution">
    <text evidence="5">The sequence shown here is derived from an EMBL/GenBank/DDBJ whole genome shotgun (WGS) entry which is preliminary data.</text>
</comment>
<evidence type="ECO:0000259" key="3">
    <source>
        <dbReference type="PROSITE" id="PS50113"/>
    </source>
</evidence>
<dbReference type="SUPFAM" id="SSF55073">
    <property type="entry name" value="Nucleotide cyclase"/>
    <property type="match status" value="1"/>
</dbReference>
<dbReference type="Gene3D" id="3.30.70.270">
    <property type="match status" value="1"/>
</dbReference>
<dbReference type="InterPro" id="IPR035965">
    <property type="entry name" value="PAS-like_dom_sf"/>
</dbReference>
<dbReference type="NCBIfam" id="TIGR00229">
    <property type="entry name" value="sensory_box"/>
    <property type="match status" value="1"/>
</dbReference>
<dbReference type="InterPro" id="IPR052163">
    <property type="entry name" value="DGC-Regulatory_Protein"/>
</dbReference>
<dbReference type="EMBL" id="CAUI01000005">
    <property type="protein sequence ID" value="CCU78720.1"/>
    <property type="molecule type" value="Genomic_DNA"/>
</dbReference>
<reference evidence="6" key="1">
    <citation type="journal article" date="2013" name="Genome Announc.">
        <title>Genome Sequence of Halanaerobium saccharolyticum subsp. saccharolyticum Strain DSM 6643T, a Halophilic Hydrogen-Producing Bacterium.</title>
        <authorList>
            <person name="Kivisto A."/>
            <person name="Larjo A."/>
            <person name="Ciranna A."/>
            <person name="Santala V."/>
            <person name="Roos C."/>
            <person name="Karp M."/>
        </authorList>
    </citation>
    <scope>NUCLEOTIDE SEQUENCE [LARGE SCALE GENOMIC DNA]</scope>
    <source>
        <strain evidence="6">DSM 6643</strain>
    </source>
</reference>
<dbReference type="InterPro" id="IPR029787">
    <property type="entry name" value="Nucleotide_cyclase"/>
</dbReference>
<dbReference type="Pfam" id="PF00990">
    <property type="entry name" value="GGDEF"/>
    <property type="match status" value="1"/>
</dbReference>
<dbReference type="Proteomes" id="UP000012063">
    <property type="component" value="Unassembled WGS sequence"/>
</dbReference>
<feature type="coiled-coil region" evidence="1">
    <location>
        <begin position="116"/>
        <end position="143"/>
    </location>
</feature>
<dbReference type="eggNOG" id="COG3706">
    <property type="taxonomic scope" value="Bacteria"/>
</dbReference>
<dbReference type="PROSITE" id="PS50113">
    <property type="entry name" value="PAC"/>
    <property type="match status" value="1"/>
</dbReference>
<dbReference type="InParanoid" id="M5DZT1"/>
<protein>
    <submittedName>
        <fullName evidence="5">Diguanylate cyclase with PAS/PAC sensor</fullName>
    </submittedName>
</protein>
<dbReference type="FunFam" id="3.30.70.270:FF:000001">
    <property type="entry name" value="Diguanylate cyclase domain protein"/>
    <property type="match status" value="1"/>
</dbReference>
<evidence type="ECO:0000259" key="2">
    <source>
        <dbReference type="PROSITE" id="PS50112"/>
    </source>
</evidence>
<feature type="domain" description="GGDEF" evidence="4">
    <location>
        <begin position="167"/>
        <end position="298"/>
    </location>
</feature>
<dbReference type="RefSeq" id="WP_005488118.1">
    <property type="nucleotide sequence ID" value="NZ_CAUI01000005.1"/>
</dbReference>
<keyword evidence="6" id="KW-1185">Reference proteome</keyword>
<gene>
    <name evidence="5" type="ORF">HSACCH_00859</name>
</gene>
<dbReference type="SMART" id="SM00091">
    <property type="entry name" value="PAS"/>
    <property type="match status" value="1"/>
</dbReference>
<evidence type="ECO:0000259" key="4">
    <source>
        <dbReference type="PROSITE" id="PS50887"/>
    </source>
</evidence>
<sequence>MKIDLNDILDNIYGGVYYVDQNRKIRYWNKEAAEITGFSKAEVIGKHCYDNILQHVDDQGTNLCHNGCPLHATMEDGKKREANVYLHHKDGQRIPVTIRTVPLKDEKNEIVGAVELFLKNIKMKSLEEKINELKQENHRDKLTEINNRNYLEKILAEIIERNDINKDNIAFCFLDVDDFKYINDNYGHLVGDRILAMIANTLKNNLRDADKAFRWGGDEFALILFDINNNTYLKNLLERLKLLINESFIEHKQEKINVTMSFGATKFSKNDTIESLTKRADNNMYESKKQGKNQITVN</sequence>
<proteinExistence type="predicted"/>
<dbReference type="PANTHER" id="PTHR46663">
    <property type="entry name" value="DIGUANYLATE CYCLASE DGCT-RELATED"/>
    <property type="match status" value="1"/>
</dbReference>
<dbReference type="Gene3D" id="3.30.450.20">
    <property type="entry name" value="PAS domain"/>
    <property type="match status" value="1"/>
</dbReference>
<accession>M5DZT1</accession>
<dbReference type="NCBIfam" id="TIGR00254">
    <property type="entry name" value="GGDEF"/>
    <property type="match status" value="1"/>
</dbReference>
<dbReference type="PROSITE" id="PS50112">
    <property type="entry name" value="PAS"/>
    <property type="match status" value="1"/>
</dbReference>
<dbReference type="InterPro" id="IPR043128">
    <property type="entry name" value="Rev_trsase/Diguanyl_cyclase"/>
</dbReference>
<evidence type="ECO:0000256" key="1">
    <source>
        <dbReference type="SAM" id="Coils"/>
    </source>
</evidence>
<dbReference type="CDD" id="cd00130">
    <property type="entry name" value="PAS"/>
    <property type="match status" value="1"/>
</dbReference>
<evidence type="ECO:0000313" key="5">
    <source>
        <dbReference type="EMBL" id="CCU78720.1"/>
    </source>
</evidence>
<dbReference type="OrthoDB" id="9804955at2"/>
<dbReference type="InterPro" id="IPR000160">
    <property type="entry name" value="GGDEF_dom"/>
</dbReference>
<dbReference type="AlphaFoldDB" id="M5DZT1"/>
<dbReference type="PANTHER" id="PTHR46663:SF4">
    <property type="entry name" value="DIGUANYLATE CYCLASE DGCT-RELATED"/>
    <property type="match status" value="1"/>
</dbReference>
<dbReference type="CDD" id="cd01949">
    <property type="entry name" value="GGDEF"/>
    <property type="match status" value="1"/>
</dbReference>
<evidence type="ECO:0000313" key="6">
    <source>
        <dbReference type="Proteomes" id="UP000012063"/>
    </source>
</evidence>
<keyword evidence="1" id="KW-0175">Coiled coil</keyword>
<feature type="domain" description="PAS" evidence="2">
    <location>
        <begin position="1"/>
        <end position="77"/>
    </location>
</feature>
<organism evidence="5 6">
    <name type="scientific">Halanaerobium saccharolyticum subsp. saccharolyticum DSM 6643</name>
    <dbReference type="NCBI Taxonomy" id="1293054"/>
    <lineage>
        <taxon>Bacteria</taxon>
        <taxon>Bacillati</taxon>
        <taxon>Bacillota</taxon>
        <taxon>Clostridia</taxon>
        <taxon>Halanaerobiales</taxon>
        <taxon>Halanaerobiaceae</taxon>
        <taxon>Halanaerobium</taxon>
    </lineage>
</organism>
<dbReference type="SMART" id="SM00267">
    <property type="entry name" value="GGDEF"/>
    <property type="match status" value="1"/>
</dbReference>
<feature type="domain" description="PAC" evidence="3">
    <location>
        <begin position="80"/>
        <end position="132"/>
    </location>
</feature>
<dbReference type="InterPro" id="IPR000700">
    <property type="entry name" value="PAS-assoc_C"/>
</dbReference>
<dbReference type="InterPro" id="IPR000014">
    <property type="entry name" value="PAS"/>
</dbReference>
<dbReference type="SUPFAM" id="SSF55785">
    <property type="entry name" value="PYP-like sensor domain (PAS domain)"/>
    <property type="match status" value="1"/>
</dbReference>
<dbReference type="PROSITE" id="PS50887">
    <property type="entry name" value="GGDEF"/>
    <property type="match status" value="1"/>
</dbReference>
<name>M5DZT1_9FIRM</name>
<dbReference type="STRING" id="1293054.HSACCH_00859"/>